<keyword evidence="3" id="KW-1185">Reference proteome</keyword>
<proteinExistence type="predicted"/>
<feature type="compositionally biased region" description="Low complexity" evidence="1">
    <location>
        <begin position="161"/>
        <end position="170"/>
    </location>
</feature>
<evidence type="ECO:0000313" key="3">
    <source>
        <dbReference type="Proteomes" id="UP000092154"/>
    </source>
</evidence>
<dbReference type="EMBL" id="KV448843">
    <property type="protein sequence ID" value="OAX33073.1"/>
    <property type="molecule type" value="Genomic_DNA"/>
</dbReference>
<sequence>MSIVKQSSDTIKFPKGHTAYIFGSATAYRMQQVVVKVQKTSGSDLNECSFRGLNGPMAITSGGLGFVNQQAVVIPADNNKNRRLELIFSAYDNHMWATSDAEDIKGFQKNTQTSSVAPRVTSYIYRTEDGGDKDHDGTTFVVTLIADTEQVQPNGMHIPPSTSGTSSPTSSRHDSRSRSHSHSRSRSHLRSRSRHGSRSRSPA</sequence>
<dbReference type="OrthoDB" id="2909316at2759"/>
<reference evidence="2 3" key="1">
    <citation type="submission" date="2016-06" db="EMBL/GenBank/DDBJ databases">
        <title>Comparative genomics of the ectomycorrhizal sister species Rhizopogon vinicolor and Rhizopogon vesiculosus (Basidiomycota: Boletales) reveals a divergence of the mating type B locus.</title>
        <authorList>
            <consortium name="DOE Joint Genome Institute"/>
            <person name="Mujic A.B."/>
            <person name="Kuo A."/>
            <person name="Tritt A."/>
            <person name="Lipzen A."/>
            <person name="Chen C."/>
            <person name="Johnson J."/>
            <person name="Sharma A."/>
            <person name="Barry K."/>
            <person name="Grigoriev I.V."/>
            <person name="Spatafora J.W."/>
        </authorList>
    </citation>
    <scope>NUCLEOTIDE SEQUENCE [LARGE SCALE GENOMIC DNA]</scope>
    <source>
        <strain evidence="2 3">AM-OR11-026</strain>
    </source>
</reference>
<feature type="region of interest" description="Disordered" evidence="1">
    <location>
        <begin position="147"/>
        <end position="203"/>
    </location>
</feature>
<evidence type="ECO:0000256" key="1">
    <source>
        <dbReference type="SAM" id="MobiDB-lite"/>
    </source>
</evidence>
<evidence type="ECO:0000313" key="2">
    <source>
        <dbReference type="EMBL" id="OAX33073.1"/>
    </source>
</evidence>
<dbReference type="Proteomes" id="UP000092154">
    <property type="component" value="Unassembled WGS sequence"/>
</dbReference>
<dbReference type="InParanoid" id="A0A1B7MKD7"/>
<feature type="compositionally biased region" description="Basic residues" evidence="1">
    <location>
        <begin position="178"/>
        <end position="203"/>
    </location>
</feature>
<organism evidence="2 3">
    <name type="scientific">Rhizopogon vinicolor AM-OR11-026</name>
    <dbReference type="NCBI Taxonomy" id="1314800"/>
    <lineage>
        <taxon>Eukaryota</taxon>
        <taxon>Fungi</taxon>
        <taxon>Dikarya</taxon>
        <taxon>Basidiomycota</taxon>
        <taxon>Agaricomycotina</taxon>
        <taxon>Agaricomycetes</taxon>
        <taxon>Agaricomycetidae</taxon>
        <taxon>Boletales</taxon>
        <taxon>Suillineae</taxon>
        <taxon>Rhizopogonaceae</taxon>
        <taxon>Rhizopogon</taxon>
    </lineage>
</organism>
<gene>
    <name evidence="2" type="ORF">K503DRAFT_804676</name>
</gene>
<dbReference type="AlphaFoldDB" id="A0A1B7MKD7"/>
<protein>
    <submittedName>
        <fullName evidence="2">Uncharacterized protein</fullName>
    </submittedName>
</protein>
<accession>A0A1B7MKD7</accession>
<name>A0A1B7MKD7_9AGAM</name>